<dbReference type="EMBL" id="JSUQ01000016">
    <property type="protein sequence ID" value="KHQ51567.1"/>
    <property type="molecule type" value="Genomic_DNA"/>
</dbReference>
<dbReference type="AlphaFoldDB" id="A0A0B3RU10"/>
<feature type="domain" description="FIST" evidence="1">
    <location>
        <begin position="36"/>
        <end position="233"/>
    </location>
</feature>
<evidence type="ECO:0000259" key="1">
    <source>
        <dbReference type="SMART" id="SM00897"/>
    </source>
</evidence>
<gene>
    <name evidence="3" type="ORF">OA50_03729</name>
</gene>
<dbReference type="InterPro" id="IPR013702">
    <property type="entry name" value="FIST_domain_N"/>
</dbReference>
<dbReference type="PANTHER" id="PTHR40252">
    <property type="entry name" value="BLR0328 PROTEIN"/>
    <property type="match status" value="1"/>
</dbReference>
<sequence length="385" mass="41696">MRDEDISPTHVRVGTSTQADTAAAVREASACIDPRDTCFVLALMPQNFDRAVMAQELSRRMEGVPVFGCTTAGQITVRGYETGALQLIAFPREHFRCASLLIEPLKPISITEIAAQAKRHAVRFQRTAGWNRLALVLSDGLSKQEDLLISTLETVLDDLPVFGGSAGDGLSFGETLILHNGQFRSNVALLMLLETDLQFQGIGFDHFLPTETQLVITDADPEERLVNEINGAPAAQEYARLVGCGVADLSPQIFAENPILVRYNQNYYVRAISSVKDGQALSFLAAIDDGVVLTLGKGTEIIKTLEAGLSVSGPGGLTPDFILGFDCVLRKLEIEQKQLGTEASALFRAHRVLGFNTYGEQHCGVHMNQTFVGVAFFDPAGRALG</sequence>
<comment type="caution">
    <text evidence="3">The sequence shown here is derived from an EMBL/GenBank/DDBJ whole genome shotgun (WGS) entry which is preliminary data.</text>
</comment>
<dbReference type="Proteomes" id="UP000030960">
    <property type="component" value="Unassembled WGS sequence"/>
</dbReference>
<organism evidence="3 4">
    <name type="scientific">Mameliella alba</name>
    <dbReference type="NCBI Taxonomy" id="561184"/>
    <lineage>
        <taxon>Bacteria</taxon>
        <taxon>Pseudomonadati</taxon>
        <taxon>Pseudomonadota</taxon>
        <taxon>Alphaproteobacteria</taxon>
        <taxon>Rhodobacterales</taxon>
        <taxon>Roseobacteraceae</taxon>
        <taxon>Mameliella</taxon>
    </lineage>
</organism>
<keyword evidence="4" id="KW-1185">Reference proteome</keyword>
<dbReference type="PANTHER" id="PTHR40252:SF2">
    <property type="entry name" value="BLR0328 PROTEIN"/>
    <property type="match status" value="1"/>
</dbReference>
<evidence type="ECO:0000313" key="3">
    <source>
        <dbReference type="EMBL" id="KHQ51567.1"/>
    </source>
</evidence>
<dbReference type="SMART" id="SM01204">
    <property type="entry name" value="FIST_C"/>
    <property type="match status" value="1"/>
</dbReference>
<dbReference type="OrthoDB" id="9807948at2"/>
<evidence type="ECO:0000313" key="4">
    <source>
        <dbReference type="Proteomes" id="UP000030960"/>
    </source>
</evidence>
<evidence type="ECO:0000259" key="2">
    <source>
        <dbReference type="SMART" id="SM01204"/>
    </source>
</evidence>
<protein>
    <submittedName>
        <fullName evidence="3">GfdT protein</fullName>
    </submittedName>
</protein>
<dbReference type="PATRIC" id="fig|1515334.3.peg.3751"/>
<dbReference type="RefSeq" id="WP_043144390.1">
    <property type="nucleotide sequence ID" value="NZ_JSUQ01000016.1"/>
</dbReference>
<dbReference type="Pfam" id="PF08495">
    <property type="entry name" value="FIST"/>
    <property type="match status" value="1"/>
</dbReference>
<dbReference type="SMART" id="SM00897">
    <property type="entry name" value="FIST"/>
    <property type="match status" value="1"/>
</dbReference>
<dbReference type="Pfam" id="PF10442">
    <property type="entry name" value="FIST_C"/>
    <property type="match status" value="1"/>
</dbReference>
<proteinExistence type="predicted"/>
<dbReference type="InterPro" id="IPR019494">
    <property type="entry name" value="FIST_C"/>
</dbReference>
<feature type="domain" description="FIST C-domain" evidence="2">
    <location>
        <begin position="234"/>
        <end position="364"/>
    </location>
</feature>
<name>A0A0B3RU10_9RHOB</name>
<reference evidence="3 4" key="1">
    <citation type="submission" date="2014-10" db="EMBL/GenBank/DDBJ databases">
        <title>Genome sequence of Ponticoccus sp. strain UMTAT08 isolated from clonal culture of toxic dinoflagellate Alexandrium tamiyavanichii.</title>
        <authorList>
            <person name="Gan H.Y."/>
            <person name="Muhd D.-D."/>
            <person name="Mohd Noor M.E."/>
            <person name="Yeong Y.S."/>
            <person name="Usup G."/>
        </authorList>
    </citation>
    <scope>NUCLEOTIDE SEQUENCE [LARGE SCALE GENOMIC DNA]</scope>
    <source>
        <strain evidence="3 4">UMTAT08</strain>
    </source>
</reference>
<accession>A0A0B3RU10</accession>